<protein>
    <submittedName>
        <fullName evidence="3">HEAT repeat-containing protein 1</fullName>
    </submittedName>
</protein>
<sequence length="558" mass="62455">MPMQFVSIVIDVHYLLGIFFRLSSYNLDNLTNFIGCLSVKVWNLIYMAYYEMYIPETSAYNHSVGNDNLISASYYDLSVSPEERAACRSAIIVALRLAANNSIQAGWWSQNKSHFAEIIHLVLDRSVSVNNSISEYTTLRWHHVHPILACLLCDISSSDHSTCVHTILQAVLSLIELICENDFFRKEFFSPFYIPGFGKLISTCLDVIADINRTSNVRILAFSILFTILKSTGSDVCSLSVLFPGLASKLVSVATGSINENLGIVEQCLKAFSLAVVICLKDSIVKSETINDSFPLDKDSSRQLLSPAIKELLVNRDKPWLEETSSRVKKLVSSQLISLTSNLSVHRAHSIRLCLIHSVNEIYSECSEAFNGSLDDLMLDLILILEVDEYESISQLTSDIIVRFRTEKRSVFSIHMHDKLKELSDMIPLKVRNGNTNCKTMFDQLSNVLHCLNSDLEHLAMSRSSSLQSLLQALAVIIRVDAQRLMISRNENNRRVIDLLLSLPLQSTSNGRNNGDLSRTPTLDTVFAITLSSALGIAISKLDKDTPKLKLMFLFGNI</sequence>
<evidence type="ECO:0000313" key="3">
    <source>
        <dbReference type="WBParaSite" id="Hba_09921"/>
    </source>
</evidence>
<keyword evidence="2" id="KW-1185">Reference proteome</keyword>
<accession>A0A1I7WXR5</accession>
<proteinExistence type="predicted"/>
<reference evidence="3" key="1">
    <citation type="submission" date="2016-11" db="UniProtKB">
        <authorList>
            <consortium name="WormBaseParasite"/>
        </authorList>
    </citation>
    <scope>IDENTIFICATION</scope>
</reference>
<dbReference type="Proteomes" id="UP000095283">
    <property type="component" value="Unplaced"/>
</dbReference>
<dbReference type="PANTHER" id="PTHR18460:SF3">
    <property type="entry name" value="TELO2-INTERACTING PROTEIN 1 HOMOLOG"/>
    <property type="match status" value="1"/>
</dbReference>
<dbReference type="InterPro" id="IPR016024">
    <property type="entry name" value="ARM-type_fold"/>
</dbReference>
<dbReference type="SUPFAM" id="SSF48371">
    <property type="entry name" value="ARM repeat"/>
    <property type="match status" value="1"/>
</dbReference>
<dbReference type="InterPro" id="IPR052587">
    <property type="entry name" value="TELO2-interacting_protein_1"/>
</dbReference>
<evidence type="ECO:0000259" key="1">
    <source>
        <dbReference type="Pfam" id="PF24173"/>
    </source>
</evidence>
<dbReference type="GO" id="GO:0005737">
    <property type="term" value="C:cytoplasm"/>
    <property type="evidence" value="ECO:0007669"/>
    <property type="project" value="TreeGrafter"/>
</dbReference>
<dbReference type="Pfam" id="PF24173">
    <property type="entry name" value="TPR_TTI1_N"/>
    <property type="match status" value="1"/>
</dbReference>
<name>A0A1I7WXR5_HETBA</name>
<evidence type="ECO:0000313" key="2">
    <source>
        <dbReference type="Proteomes" id="UP000095283"/>
    </source>
</evidence>
<dbReference type="InterPro" id="IPR057566">
    <property type="entry name" value="TPR_TTI1_N"/>
</dbReference>
<dbReference type="AlphaFoldDB" id="A0A1I7WXR5"/>
<dbReference type="PANTHER" id="PTHR18460">
    <property type="entry name" value="TEL2 INTERACTING PROTEIN 1 TTI1 FAMILY MEMBER"/>
    <property type="match status" value="1"/>
</dbReference>
<organism evidence="2 3">
    <name type="scientific">Heterorhabditis bacteriophora</name>
    <name type="common">Entomopathogenic nematode worm</name>
    <dbReference type="NCBI Taxonomy" id="37862"/>
    <lineage>
        <taxon>Eukaryota</taxon>
        <taxon>Metazoa</taxon>
        <taxon>Ecdysozoa</taxon>
        <taxon>Nematoda</taxon>
        <taxon>Chromadorea</taxon>
        <taxon>Rhabditida</taxon>
        <taxon>Rhabditina</taxon>
        <taxon>Rhabditomorpha</taxon>
        <taxon>Strongyloidea</taxon>
        <taxon>Heterorhabditidae</taxon>
        <taxon>Heterorhabditis</taxon>
    </lineage>
</organism>
<feature type="domain" description="TTI1 N-terminal TPR" evidence="1">
    <location>
        <begin position="165"/>
        <end position="384"/>
    </location>
</feature>
<dbReference type="WBParaSite" id="Hba_09921">
    <property type="protein sequence ID" value="Hba_09921"/>
    <property type="gene ID" value="Hba_09921"/>
</dbReference>